<dbReference type="EMBL" id="FMAQ01000001">
    <property type="protein sequence ID" value="SCB74206.1"/>
    <property type="molecule type" value="Genomic_DNA"/>
</dbReference>
<dbReference type="InterPro" id="IPR043429">
    <property type="entry name" value="ArtM/GltK/GlnP/TcyL/YhdX-like"/>
</dbReference>
<proteinExistence type="inferred from homology"/>
<evidence type="ECO:0000313" key="12">
    <source>
        <dbReference type="Proteomes" id="UP000199670"/>
    </source>
</evidence>
<protein>
    <submittedName>
        <fullName evidence="11">Glutamate/aspartate transport system permease protein</fullName>
    </submittedName>
</protein>
<feature type="domain" description="ABC transmembrane type-1" evidence="10">
    <location>
        <begin position="50"/>
        <end position="251"/>
    </location>
</feature>
<keyword evidence="8 9" id="KW-0472">Membrane</keyword>
<dbReference type="NCBIfam" id="TIGR01726">
    <property type="entry name" value="HEQRo_perm_3TM"/>
    <property type="match status" value="1"/>
</dbReference>
<dbReference type="GO" id="GO:0043190">
    <property type="term" value="C:ATP-binding cassette (ABC) transporter complex"/>
    <property type="evidence" value="ECO:0007669"/>
    <property type="project" value="InterPro"/>
</dbReference>
<dbReference type="CDD" id="cd06261">
    <property type="entry name" value="TM_PBP2"/>
    <property type="match status" value="1"/>
</dbReference>
<comment type="similarity">
    <text evidence="2">Belongs to the binding-protein-dependent transport system permease family. HisMQ subfamily.</text>
</comment>
<dbReference type="Pfam" id="PF00528">
    <property type="entry name" value="BPD_transp_1"/>
    <property type="match status" value="1"/>
</dbReference>
<keyword evidence="12" id="KW-1185">Reference proteome</keyword>
<evidence type="ECO:0000313" key="11">
    <source>
        <dbReference type="EMBL" id="SCB74206.1"/>
    </source>
</evidence>
<gene>
    <name evidence="11" type="ORF">GA0061081_101140</name>
</gene>
<dbReference type="PANTHER" id="PTHR30614">
    <property type="entry name" value="MEMBRANE COMPONENT OF AMINO ACID ABC TRANSPORTER"/>
    <property type="match status" value="1"/>
</dbReference>
<evidence type="ECO:0000256" key="7">
    <source>
        <dbReference type="ARBA" id="ARBA00022989"/>
    </source>
</evidence>
<keyword evidence="3 9" id="KW-0813">Transport</keyword>
<keyword evidence="4" id="KW-1003">Cell membrane</keyword>
<evidence type="ECO:0000256" key="5">
    <source>
        <dbReference type="ARBA" id="ARBA00022692"/>
    </source>
</evidence>
<feature type="transmembrane region" description="Helical" evidence="9">
    <location>
        <begin position="125"/>
        <end position="143"/>
    </location>
</feature>
<comment type="subcellular location">
    <subcellularLocation>
        <location evidence="1">Cell inner membrane</location>
        <topology evidence="1">Multi-pass membrane protein</topology>
    </subcellularLocation>
    <subcellularLocation>
        <location evidence="9">Cell membrane</location>
        <topology evidence="9">Multi-pass membrane protein</topology>
    </subcellularLocation>
</comment>
<evidence type="ECO:0000256" key="8">
    <source>
        <dbReference type="ARBA" id="ARBA00023136"/>
    </source>
</evidence>
<dbReference type="GO" id="GO:0006865">
    <property type="term" value="P:amino acid transport"/>
    <property type="evidence" value="ECO:0007669"/>
    <property type="project" value="UniProtKB-KW"/>
</dbReference>
<evidence type="ECO:0000256" key="3">
    <source>
        <dbReference type="ARBA" id="ARBA00022448"/>
    </source>
</evidence>
<dbReference type="PROSITE" id="PS50928">
    <property type="entry name" value="ABC_TM1"/>
    <property type="match status" value="1"/>
</dbReference>
<dbReference type="PANTHER" id="PTHR30614:SF42">
    <property type="entry name" value="GLUTAMATE_ASPARTATE IMPORT PERMEASE PROTEIN GLTJ"/>
    <property type="match status" value="1"/>
</dbReference>
<feature type="transmembrane region" description="Helical" evidence="9">
    <location>
        <begin position="50"/>
        <end position="71"/>
    </location>
</feature>
<evidence type="ECO:0000256" key="6">
    <source>
        <dbReference type="ARBA" id="ARBA00022970"/>
    </source>
</evidence>
<evidence type="ECO:0000256" key="9">
    <source>
        <dbReference type="RuleBase" id="RU363032"/>
    </source>
</evidence>
<evidence type="ECO:0000256" key="1">
    <source>
        <dbReference type="ARBA" id="ARBA00004429"/>
    </source>
</evidence>
<dbReference type="InterPro" id="IPR000515">
    <property type="entry name" value="MetI-like"/>
</dbReference>
<dbReference type="SUPFAM" id="SSF161098">
    <property type="entry name" value="MetI-like"/>
    <property type="match status" value="1"/>
</dbReference>
<dbReference type="InterPro" id="IPR010065">
    <property type="entry name" value="AA_ABC_transptr_permease_3TM"/>
</dbReference>
<dbReference type="GO" id="GO:0022857">
    <property type="term" value="F:transmembrane transporter activity"/>
    <property type="evidence" value="ECO:0007669"/>
    <property type="project" value="InterPro"/>
</dbReference>
<keyword evidence="7 9" id="KW-1133">Transmembrane helix</keyword>
<accession>A0A1C3YVS7</accession>
<keyword evidence="6" id="KW-0029">Amino-acid transport</keyword>
<sequence length="267" mass="29957">MSFNWTLSFEPIAALSWRFLDSIMSFNWMLFFQPTPYGDGIYLNWLLDGVLVTVSLAVTAWIIAFVLGSLVGICRTLDNKFLNNFAAGYIQLFRNIPLLVQMFLWYMILPVILSGRLKIWFISDLSPNVSAFITAAIALGLFTSARIAEQVRTGIQTLPKGQRYAAIALGLTNRQAYMYVLLPNAYRRIIPPLTSEMTNIIKNSSVASTIGLIDLIGQIDRINESTNSIVEILLGVTIAFMLINYVVITVMRIVEKYTRLPNMSHGG</sequence>
<dbReference type="STRING" id="1798182.GA0061081_101140"/>
<dbReference type="AlphaFoldDB" id="A0A1C3YVS7"/>
<dbReference type="Proteomes" id="UP000199670">
    <property type="component" value="Unassembled WGS sequence"/>
</dbReference>
<evidence type="ECO:0000259" key="10">
    <source>
        <dbReference type="PROSITE" id="PS50928"/>
    </source>
</evidence>
<name>A0A1C3YVS7_9GAMM</name>
<evidence type="ECO:0000256" key="2">
    <source>
        <dbReference type="ARBA" id="ARBA00010072"/>
    </source>
</evidence>
<keyword evidence="5 9" id="KW-0812">Transmembrane</keyword>
<dbReference type="Gene3D" id="1.10.3720.10">
    <property type="entry name" value="MetI-like"/>
    <property type="match status" value="1"/>
</dbReference>
<dbReference type="InterPro" id="IPR035906">
    <property type="entry name" value="MetI-like_sf"/>
</dbReference>
<feature type="transmembrane region" description="Helical" evidence="9">
    <location>
        <begin position="92"/>
        <end position="113"/>
    </location>
</feature>
<evidence type="ECO:0000256" key="4">
    <source>
        <dbReference type="ARBA" id="ARBA00022475"/>
    </source>
</evidence>
<reference evidence="12" key="1">
    <citation type="submission" date="2016-08" db="EMBL/GenBank/DDBJ databases">
        <authorList>
            <person name="Varghese N."/>
            <person name="Submissions Spin"/>
        </authorList>
    </citation>
    <scope>NUCLEOTIDE SEQUENCE [LARGE SCALE GENOMIC DNA]</scope>
    <source>
        <strain evidence="12">R-53248</strain>
    </source>
</reference>
<feature type="transmembrane region" description="Helical" evidence="9">
    <location>
        <begin position="232"/>
        <end position="254"/>
    </location>
</feature>
<organism evidence="11 12">
    <name type="scientific">Gilliamella bombicola</name>
    <dbReference type="NCBI Taxonomy" id="1798182"/>
    <lineage>
        <taxon>Bacteria</taxon>
        <taxon>Pseudomonadati</taxon>
        <taxon>Pseudomonadota</taxon>
        <taxon>Gammaproteobacteria</taxon>
        <taxon>Orbales</taxon>
        <taxon>Orbaceae</taxon>
        <taxon>Gilliamella</taxon>
    </lineage>
</organism>